<dbReference type="SUPFAM" id="SSF52402">
    <property type="entry name" value="Adenine nucleotide alpha hydrolases-like"/>
    <property type="match status" value="2"/>
</dbReference>
<dbReference type="OrthoDB" id="30710at2"/>
<comment type="similarity">
    <text evidence="1">Belongs to the universal stress protein A family.</text>
</comment>
<dbReference type="InterPro" id="IPR014729">
    <property type="entry name" value="Rossmann-like_a/b/a_fold"/>
</dbReference>
<accession>A0A1J0LT04</accession>
<dbReference type="InterPro" id="IPR006015">
    <property type="entry name" value="Universal_stress_UspA"/>
</dbReference>
<feature type="domain" description="UspA" evidence="2">
    <location>
        <begin position="2"/>
        <end position="132"/>
    </location>
</feature>
<sequence>MRLLAAVDLGEALEALVATARHLEKGLGVEAELLHVVPTPYFDALGQRFPELREAFAATLAQVEARVREALSATGIRAKVLRGFPAQVVAAEAQKSRLVLLGQRGTGSLEALARGGLARYLLHRGEVPVLLLPKALSEIRRIAVGLDESPAALAAFRVAEAWGKALGAEVFALHLVSGKGGCCFPTYLDPERLSLGEVLERAKAFLEDLLKASGVVEVSPGEDELDLVRLAQARQADLLVLGSKAKSTWRHRLGRMVEALASQSPLPLLVVPEATVW</sequence>
<name>A0A1J0LT04_THEBO</name>
<dbReference type="Gene3D" id="3.40.50.620">
    <property type="entry name" value="HUPs"/>
    <property type="match status" value="2"/>
</dbReference>
<gene>
    <name evidence="3" type="ORF">A0O31_01223</name>
</gene>
<proteinExistence type="inferred from homology"/>
<dbReference type="PANTHER" id="PTHR46268:SF6">
    <property type="entry name" value="UNIVERSAL STRESS PROTEIN UP12"/>
    <property type="match status" value="1"/>
</dbReference>
<dbReference type="Pfam" id="PF00582">
    <property type="entry name" value="Usp"/>
    <property type="match status" value="2"/>
</dbReference>
<dbReference type="InterPro" id="IPR006016">
    <property type="entry name" value="UspA"/>
</dbReference>
<dbReference type="STRING" id="56956.A0O31_01223"/>
<dbReference type="CDD" id="cd00293">
    <property type="entry name" value="USP-like"/>
    <property type="match status" value="2"/>
</dbReference>
<dbReference type="RefSeq" id="WP_071677073.1">
    <property type="nucleotide sequence ID" value="NZ_CP016312.1"/>
</dbReference>
<protein>
    <submittedName>
        <fullName evidence="3">Universal stress protein family protein</fullName>
    </submittedName>
</protein>
<dbReference type="KEGG" id="tbc:A0O31_01223"/>
<reference evidence="4" key="1">
    <citation type="submission" date="2016-06" db="EMBL/GenBank/DDBJ databases">
        <title>Whole genome sequencing of Thermus brockianus strain GE-1.</title>
        <authorList>
            <person name="Schaefers C."/>
            <person name="Blank S."/>
            <person name="Wiebusch S."/>
            <person name="Elleuche S."/>
            <person name="Antranikian G."/>
        </authorList>
    </citation>
    <scope>NUCLEOTIDE SEQUENCE [LARGE SCALE GENOMIC DNA]</scope>
    <source>
        <strain evidence="4">GE-1</strain>
    </source>
</reference>
<organism evidence="3 4">
    <name type="scientific">Thermus brockianus</name>
    <dbReference type="NCBI Taxonomy" id="56956"/>
    <lineage>
        <taxon>Bacteria</taxon>
        <taxon>Thermotogati</taxon>
        <taxon>Deinococcota</taxon>
        <taxon>Deinococci</taxon>
        <taxon>Thermales</taxon>
        <taxon>Thermaceae</taxon>
        <taxon>Thermus</taxon>
    </lineage>
</organism>
<dbReference type="PANTHER" id="PTHR46268">
    <property type="entry name" value="STRESS RESPONSE PROTEIN NHAX"/>
    <property type="match status" value="1"/>
</dbReference>
<evidence type="ECO:0000313" key="4">
    <source>
        <dbReference type="Proteomes" id="UP000182993"/>
    </source>
</evidence>
<dbReference type="EMBL" id="CP016312">
    <property type="protein sequence ID" value="APD09360.1"/>
    <property type="molecule type" value="Genomic_DNA"/>
</dbReference>
<feature type="domain" description="UspA" evidence="2">
    <location>
        <begin position="139"/>
        <end position="272"/>
    </location>
</feature>
<dbReference type="Proteomes" id="UP000182993">
    <property type="component" value="Chromosome"/>
</dbReference>
<evidence type="ECO:0000259" key="2">
    <source>
        <dbReference type="Pfam" id="PF00582"/>
    </source>
</evidence>
<dbReference type="AlphaFoldDB" id="A0A1J0LT04"/>
<dbReference type="PRINTS" id="PR01438">
    <property type="entry name" value="UNVRSLSTRESS"/>
</dbReference>
<evidence type="ECO:0000313" key="3">
    <source>
        <dbReference type="EMBL" id="APD09360.1"/>
    </source>
</evidence>
<evidence type="ECO:0000256" key="1">
    <source>
        <dbReference type="ARBA" id="ARBA00008791"/>
    </source>
</evidence>